<feature type="compositionally biased region" description="Basic and acidic residues" evidence="1">
    <location>
        <begin position="22"/>
        <end position="50"/>
    </location>
</feature>
<feature type="region of interest" description="Disordered" evidence="1">
    <location>
        <begin position="21"/>
        <end position="63"/>
    </location>
</feature>
<proteinExistence type="predicted"/>
<evidence type="ECO:0000256" key="1">
    <source>
        <dbReference type="SAM" id="MobiDB-lite"/>
    </source>
</evidence>
<sequence>MDRAIQVMTGVATTIAKQTAAKNERDIRIQQREERNAEARRLGDFRRHDPPQFLGETEPEKAD</sequence>
<evidence type="ECO:0000313" key="3">
    <source>
        <dbReference type="Proteomes" id="UP000265520"/>
    </source>
</evidence>
<reference evidence="2 3" key="1">
    <citation type="journal article" date="2018" name="Front. Plant Sci.">
        <title>Red Clover (Trifolium pratense) and Zigzag Clover (T. medium) - A Picture of Genomic Similarities and Differences.</title>
        <authorList>
            <person name="Dluhosova J."/>
            <person name="Istvanek J."/>
            <person name="Nedelnik J."/>
            <person name="Repkova J."/>
        </authorList>
    </citation>
    <scope>NUCLEOTIDE SEQUENCE [LARGE SCALE GENOMIC DNA]</scope>
    <source>
        <strain evidence="3">cv. 10/8</strain>
        <tissue evidence="2">Leaf</tissue>
    </source>
</reference>
<name>A0A392U7J6_9FABA</name>
<feature type="non-terminal residue" evidence="2">
    <location>
        <position position="63"/>
    </location>
</feature>
<organism evidence="2 3">
    <name type="scientific">Trifolium medium</name>
    <dbReference type="NCBI Taxonomy" id="97028"/>
    <lineage>
        <taxon>Eukaryota</taxon>
        <taxon>Viridiplantae</taxon>
        <taxon>Streptophyta</taxon>
        <taxon>Embryophyta</taxon>
        <taxon>Tracheophyta</taxon>
        <taxon>Spermatophyta</taxon>
        <taxon>Magnoliopsida</taxon>
        <taxon>eudicotyledons</taxon>
        <taxon>Gunneridae</taxon>
        <taxon>Pentapetalae</taxon>
        <taxon>rosids</taxon>
        <taxon>fabids</taxon>
        <taxon>Fabales</taxon>
        <taxon>Fabaceae</taxon>
        <taxon>Papilionoideae</taxon>
        <taxon>50 kb inversion clade</taxon>
        <taxon>NPAAA clade</taxon>
        <taxon>Hologalegina</taxon>
        <taxon>IRL clade</taxon>
        <taxon>Trifolieae</taxon>
        <taxon>Trifolium</taxon>
    </lineage>
</organism>
<comment type="caution">
    <text evidence="2">The sequence shown here is derived from an EMBL/GenBank/DDBJ whole genome shotgun (WGS) entry which is preliminary data.</text>
</comment>
<dbReference type="Proteomes" id="UP000265520">
    <property type="component" value="Unassembled WGS sequence"/>
</dbReference>
<evidence type="ECO:0008006" key="4">
    <source>
        <dbReference type="Google" id="ProtNLM"/>
    </source>
</evidence>
<keyword evidence="3" id="KW-1185">Reference proteome</keyword>
<protein>
    <recommendedName>
        <fullName evidence="4">Gag polyprotein</fullName>
    </recommendedName>
</protein>
<accession>A0A392U7J6</accession>
<dbReference type="AlphaFoldDB" id="A0A392U7J6"/>
<evidence type="ECO:0000313" key="2">
    <source>
        <dbReference type="EMBL" id="MCI69058.1"/>
    </source>
</evidence>
<dbReference type="EMBL" id="LXQA010748325">
    <property type="protein sequence ID" value="MCI69058.1"/>
    <property type="molecule type" value="Genomic_DNA"/>
</dbReference>